<comment type="caution">
    <text evidence="2">The sequence shown here is derived from an EMBL/GenBank/DDBJ whole genome shotgun (WGS) entry which is preliminary data.</text>
</comment>
<feature type="region of interest" description="Disordered" evidence="1">
    <location>
        <begin position="47"/>
        <end position="82"/>
    </location>
</feature>
<evidence type="ECO:0000313" key="2">
    <source>
        <dbReference type="EMBL" id="TVP88026.1"/>
    </source>
</evidence>
<proteinExistence type="predicted"/>
<reference evidence="2" key="1">
    <citation type="submission" date="2018-10" db="EMBL/GenBank/DDBJ databases">
        <title>Metagenomes of soda lake microbial mats from the interior of British Columbia, Canada.</title>
        <authorList>
            <person name="Zorz J.K."/>
            <person name="Sharp C."/>
            <person name="Kleiner M."/>
            <person name="Dong X."/>
            <person name="Strous M."/>
        </authorList>
    </citation>
    <scope>NUCLEOTIDE SEQUENCE</scope>
    <source>
        <strain evidence="2">LCM1.Bin51</strain>
    </source>
</reference>
<organism evidence="2">
    <name type="scientific">Alkalicoccus sp</name>
    <dbReference type="NCBI Taxonomy" id="2005376"/>
    <lineage>
        <taxon>Bacteria</taxon>
        <taxon>Bacillati</taxon>
        <taxon>Bacillota</taxon>
        <taxon>Bacilli</taxon>
        <taxon>Bacillales</taxon>
        <taxon>Bacillaceae</taxon>
        <taxon>Alkalicoccus</taxon>
    </lineage>
</organism>
<protein>
    <submittedName>
        <fullName evidence="2">Uncharacterized protein</fullName>
    </submittedName>
</protein>
<dbReference type="EMBL" id="REBZ01000034">
    <property type="protein sequence ID" value="TVP88026.1"/>
    <property type="molecule type" value="Genomic_DNA"/>
</dbReference>
<accession>A0A651E653</accession>
<evidence type="ECO:0000256" key="1">
    <source>
        <dbReference type="SAM" id="MobiDB-lite"/>
    </source>
</evidence>
<name>A0A651E653_9BACI</name>
<feature type="compositionally biased region" description="Basic and acidic residues" evidence="1">
    <location>
        <begin position="56"/>
        <end position="67"/>
    </location>
</feature>
<gene>
    <name evidence="2" type="ORF">EA344_01055</name>
</gene>
<dbReference type="AlphaFoldDB" id="A0A651E653"/>
<sequence>MNKDLPTALHPTGVSAVTEGSHLFIEKNGFNKEVFHNRKLLLSLLQPKGRLQGDQGRGEDPFRKKLAEPGPPGKRPGRRKQENVYLYTKNTLSTLWELSL</sequence>